<dbReference type="InterPro" id="IPR037185">
    <property type="entry name" value="EmrE-like"/>
</dbReference>
<feature type="transmembrane region" description="Helical" evidence="5">
    <location>
        <begin position="188"/>
        <end position="209"/>
    </location>
</feature>
<feature type="domain" description="EamA" evidence="6">
    <location>
        <begin position="19"/>
        <end position="147"/>
    </location>
</feature>
<feature type="transmembrane region" description="Helical" evidence="5">
    <location>
        <begin position="158"/>
        <end position="176"/>
    </location>
</feature>
<feature type="transmembrane region" description="Helical" evidence="5">
    <location>
        <begin position="245"/>
        <end position="263"/>
    </location>
</feature>
<protein>
    <submittedName>
        <fullName evidence="7">DMT superfamily permease</fullName>
    </submittedName>
</protein>
<dbReference type="STRING" id="740709.A10D4_09324"/>
<keyword evidence="3 5" id="KW-1133">Transmembrane helix</keyword>
<evidence type="ECO:0000313" key="7">
    <source>
        <dbReference type="EMBL" id="EKE82794.1"/>
    </source>
</evidence>
<evidence type="ECO:0000256" key="4">
    <source>
        <dbReference type="ARBA" id="ARBA00023136"/>
    </source>
</evidence>
<name>K2KJM7_9GAMM</name>
<feature type="transmembrane region" description="Helical" evidence="5">
    <location>
        <begin position="104"/>
        <end position="125"/>
    </location>
</feature>
<feature type="domain" description="EamA" evidence="6">
    <location>
        <begin position="159"/>
        <end position="285"/>
    </location>
</feature>
<dbReference type="EMBL" id="AMRG01000011">
    <property type="protein sequence ID" value="EKE82794.1"/>
    <property type="molecule type" value="Genomic_DNA"/>
</dbReference>
<feature type="transmembrane region" description="Helical" evidence="5">
    <location>
        <begin position="269"/>
        <end position="287"/>
    </location>
</feature>
<dbReference type="SUPFAM" id="SSF103481">
    <property type="entry name" value="Multidrug resistance efflux transporter EmrE"/>
    <property type="match status" value="2"/>
</dbReference>
<proteinExistence type="predicted"/>
<comment type="caution">
    <text evidence="7">The sequence shown here is derived from an EMBL/GenBank/DDBJ whole genome shotgun (WGS) entry which is preliminary data.</text>
</comment>
<feature type="transmembrane region" description="Helical" evidence="5">
    <location>
        <begin position="12"/>
        <end position="39"/>
    </location>
</feature>
<sequence>MSSPALFSRDHPYAVIIASALVLMAELSFASVSALVKWLSDDVNFAQLVFFRNLFALLVLLPFLLRKGVGNLRTRKWHLHLLRGSVGMVAMYLFFYAIANIPLAQATLVLLLAPFLIPIISRLWLAEAISRQTIVAIAIGFSGVFIFLDPLHSELSPIVAVALIAACFAALVKTVIRRLSDTESTSVIVFYFSLLATVFSAIPLIWQWQTVSADSWLGIAAMGLLAVIGQLAMTRAFSIASPSQVGVFTYSSVLFAALFGYWFWQEPLYWHMLFGALVIMLAGYLAIRGQARRPS</sequence>
<feature type="transmembrane region" description="Helical" evidence="5">
    <location>
        <begin position="134"/>
        <end position="152"/>
    </location>
</feature>
<dbReference type="PATRIC" id="fig|740709.3.peg.1887"/>
<dbReference type="InterPro" id="IPR000620">
    <property type="entry name" value="EamA_dom"/>
</dbReference>
<dbReference type="GO" id="GO:0016020">
    <property type="term" value="C:membrane"/>
    <property type="evidence" value="ECO:0007669"/>
    <property type="project" value="UniProtKB-SubCell"/>
</dbReference>
<dbReference type="eggNOG" id="COG0697">
    <property type="taxonomic scope" value="Bacteria"/>
</dbReference>
<dbReference type="PANTHER" id="PTHR22911">
    <property type="entry name" value="ACYL-MALONYL CONDENSING ENZYME-RELATED"/>
    <property type="match status" value="1"/>
</dbReference>
<keyword evidence="8" id="KW-1185">Reference proteome</keyword>
<keyword evidence="4 5" id="KW-0472">Membrane</keyword>
<reference evidence="7 8" key="1">
    <citation type="journal article" date="2012" name="J. Bacteriol.">
        <title>Genome Sequence of Idiomarina xiamenensis Type Strain 10-D-4.</title>
        <authorList>
            <person name="Lai Q."/>
            <person name="Wang L."/>
            <person name="Wang W."/>
            <person name="Shao Z."/>
        </authorList>
    </citation>
    <scope>NUCLEOTIDE SEQUENCE [LARGE SCALE GENOMIC DNA]</scope>
    <source>
        <strain evidence="7 8">10-D-4</strain>
    </source>
</reference>
<organism evidence="7 8">
    <name type="scientific">Idiomarina xiamenensis 10-D-4</name>
    <dbReference type="NCBI Taxonomy" id="740709"/>
    <lineage>
        <taxon>Bacteria</taxon>
        <taxon>Pseudomonadati</taxon>
        <taxon>Pseudomonadota</taxon>
        <taxon>Gammaproteobacteria</taxon>
        <taxon>Alteromonadales</taxon>
        <taxon>Idiomarinaceae</taxon>
        <taxon>Idiomarina</taxon>
    </lineage>
</organism>
<feature type="transmembrane region" description="Helical" evidence="5">
    <location>
        <begin position="45"/>
        <end position="65"/>
    </location>
</feature>
<dbReference type="AlphaFoldDB" id="K2KJM7"/>
<dbReference type="Pfam" id="PF00892">
    <property type="entry name" value="EamA"/>
    <property type="match status" value="2"/>
</dbReference>
<keyword evidence="2 5" id="KW-0812">Transmembrane</keyword>
<evidence type="ECO:0000259" key="6">
    <source>
        <dbReference type="Pfam" id="PF00892"/>
    </source>
</evidence>
<dbReference type="OrthoDB" id="148351at2"/>
<dbReference type="Proteomes" id="UP000014115">
    <property type="component" value="Unassembled WGS sequence"/>
</dbReference>
<evidence type="ECO:0000256" key="5">
    <source>
        <dbReference type="SAM" id="Phobius"/>
    </source>
</evidence>
<feature type="transmembrane region" description="Helical" evidence="5">
    <location>
        <begin position="215"/>
        <end position="233"/>
    </location>
</feature>
<evidence type="ECO:0000313" key="8">
    <source>
        <dbReference type="Proteomes" id="UP000014115"/>
    </source>
</evidence>
<gene>
    <name evidence="7" type="ORF">A10D4_09324</name>
</gene>
<dbReference type="PANTHER" id="PTHR22911:SF6">
    <property type="entry name" value="SOLUTE CARRIER FAMILY 35 MEMBER G1"/>
    <property type="match status" value="1"/>
</dbReference>
<dbReference type="RefSeq" id="WP_008489147.1">
    <property type="nucleotide sequence ID" value="NZ_AMRG01000011.1"/>
</dbReference>
<evidence type="ECO:0000256" key="2">
    <source>
        <dbReference type="ARBA" id="ARBA00022692"/>
    </source>
</evidence>
<feature type="transmembrane region" description="Helical" evidence="5">
    <location>
        <begin position="77"/>
        <end position="98"/>
    </location>
</feature>
<evidence type="ECO:0000256" key="3">
    <source>
        <dbReference type="ARBA" id="ARBA00022989"/>
    </source>
</evidence>
<accession>K2KJM7</accession>
<evidence type="ECO:0000256" key="1">
    <source>
        <dbReference type="ARBA" id="ARBA00004141"/>
    </source>
</evidence>
<comment type="subcellular location">
    <subcellularLocation>
        <location evidence="1">Membrane</location>
        <topology evidence="1">Multi-pass membrane protein</topology>
    </subcellularLocation>
</comment>